<name>A0AA36JMP9_9DINO</name>
<gene>
    <name evidence="1" type="ORF">EVOR1521_LOCUS13211</name>
    <name evidence="2" type="ORF">EVOR1521_LOCUS29881</name>
</gene>
<reference evidence="2" key="1">
    <citation type="submission" date="2023-08" db="EMBL/GenBank/DDBJ databases">
        <authorList>
            <person name="Chen Y."/>
            <person name="Shah S."/>
            <person name="Dougan E. K."/>
            <person name="Thang M."/>
            <person name="Chan C."/>
        </authorList>
    </citation>
    <scope>NUCLEOTIDE SEQUENCE</scope>
</reference>
<dbReference type="Proteomes" id="UP001178507">
    <property type="component" value="Unassembled WGS sequence"/>
</dbReference>
<feature type="non-terminal residue" evidence="2">
    <location>
        <position position="57"/>
    </location>
</feature>
<proteinExistence type="predicted"/>
<evidence type="ECO:0000313" key="2">
    <source>
        <dbReference type="EMBL" id="CAJ1408479.1"/>
    </source>
</evidence>
<dbReference type="EMBL" id="CAUJNA010001451">
    <property type="protein sequence ID" value="CAJ1387064.1"/>
    <property type="molecule type" value="Genomic_DNA"/>
</dbReference>
<accession>A0AA36JMP9</accession>
<dbReference type="AlphaFoldDB" id="A0AA36JMP9"/>
<sequence length="57" mass="6108">ELPTDTSARRAEGALSELKTLGLARVAWASARLDARGEPLLTAAAAEFLRKQREANS</sequence>
<comment type="caution">
    <text evidence="2">The sequence shown here is derived from an EMBL/GenBank/DDBJ whole genome shotgun (WGS) entry which is preliminary data.</text>
</comment>
<dbReference type="EMBL" id="CAUJNA010003722">
    <property type="protein sequence ID" value="CAJ1408479.1"/>
    <property type="molecule type" value="Genomic_DNA"/>
</dbReference>
<evidence type="ECO:0000313" key="1">
    <source>
        <dbReference type="EMBL" id="CAJ1387064.1"/>
    </source>
</evidence>
<organism evidence="2 3">
    <name type="scientific">Effrenium voratum</name>
    <dbReference type="NCBI Taxonomy" id="2562239"/>
    <lineage>
        <taxon>Eukaryota</taxon>
        <taxon>Sar</taxon>
        <taxon>Alveolata</taxon>
        <taxon>Dinophyceae</taxon>
        <taxon>Suessiales</taxon>
        <taxon>Symbiodiniaceae</taxon>
        <taxon>Effrenium</taxon>
    </lineage>
</organism>
<evidence type="ECO:0000313" key="3">
    <source>
        <dbReference type="Proteomes" id="UP001178507"/>
    </source>
</evidence>
<protein>
    <submittedName>
        <fullName evidence="2">Uncharacterized protein</fullName>
    </submittedName>
</protein>
<keyword evidence="3" id="KW-1185">Reference proteome</keyword>